<dbReference type="Pfam" id="PF01381">
    <property type="entry name" value="HTH_3"/>
    <property type="match status" value="1"/>
</dbReference>
<dbReference type="Proteomes" id="UP000623681">
    <property type="component" value="Unassembled WGS sequence"/>
</dbReference>
<gene>
    <name evidence="2" type="ORF">JK634_14510</name>
</gene>
<evidence type="ECO:0000259" key="1">
    <source>
        <dbReference type="PROSITE" id="PS50943"/>
    </source>
</evidence>
<dbReference type="InterPro" id="IPR001387">
    <property type="entry name" value="Cro/C1-type_HTH"/>
</dbReference>
<name>A0A937FH25_9CLOT</name>
<dbReference type="Gene3D" id="1.10.260.40">
    <property type="entry name" value="lambda repressor-like DNA-binding domains"/>
    <property type="match status" value="1"/>
</dbReference>
<organism evidence="2 3">
    <name type="scientific">Clostridium paridis</name>
    <dbReference type="NCBI Taxonomy" id="2803863"/>
    <lineage>
        <taxon>Bacteria</taxon>
        <taxon>Bacillati</taxon>
        <taxon>Bacillota</taxon>
        <taxon>Clostridia</taxon>
        <taxon>Eubacteriales</taxon>
        <taxon>Clostridiaceae</taxon>
        <taxon>Clostridium</taxon>
    </lineage>
</organism>
<dbReference type="GO" id="GO:0003677">
    <property type="term" value="F:DNA binding"/>
    <property type="evidence" value="ECO:0007669"/>
    <property type="project" value="InterPro"/>
</dbReference>
<sequence length="78" mass="8990">MNKKLVAYRKMLDITQLQMAQEIGVSLTTYNHKETGKKEFNQSEMVSITDIIKAKVPNVTMDEIFFNNRIGNLLNKVL</sequence>
<reference evidence="2" key="1">
    <citation type="submission" date="2021-01" db="EMBL/GenBank/DDBJ databases">
        <title>Genome public.</title>
        <authorList>
            <person name="Liu C."/>
            <person name="Sun Q."/>
        </authorList>
    </citation>
    <scope>NUCLEOTIDE SEQUENCE</scope>
    <source>
        <strain evidence="2">YIM B02565</strain>
    </source>
</reference>
<dbReference type="RefSeq" id="WP_202768397.1">
    <property type="nucleotide sequence ID" value="NZ_JAESWA010000023.1"/>
</dbReference>
<evidence type="ECO:0000313" key="2">
    <source>
        <dbReference type="EMBL" id="MBL4933023.1"/>
    </source>
</evidence>
<accession>A0A937FH25</accession>
<feature type="domain" description="HTH cro/C1-type" evidence="1">
    <location>
        <begin position="5"/>
        <end position="64"/>
    </location>
</feature>
<protein>
    <submittedName>
        <fullName evidence="2">Helix-turn-helix domain-containing protein</fullName>
    </submittedName>
</protein>
<keyword evidence="3" id="KW-1185">Reference proteome</keyword>
<dbReference type="CDD" id="cd00093">
    <property type="entry name" value="HTH_XRE"/>
    <property type="match status" value="1"/>
</dbReference>
<dbReference type="SUPFAM" id="SSF47413">
    <property type="entry name" value="lambda repressor-like DNA-binding domains"/>
    <property type="match status" value="1"/>
</dbReference>
<comment type="caution">
    <text evidence="2">The sequence shown here is derived from an EMBL/GenBank/DDBJ whole genome shotgun (WGS) entry which is preliminary data.</text>
</comment>
<dbReference type="InterPro" id="IPR010982">
    <property type="entry name" value="Lambda_DNA-bd_dom_sf"/>
</dbReference>
<dbReference type="PROSITE" id="PS50943">
    <property type="entry name" value="HTH_CROC1"/>
    <property type="match status" value="1"/>
</dbReference>
<proteinExistence type="predicted"/>
<evidence type="ECO:0000313" key="3">
    <source>
        <dbReference type="Proteomes" id="UP000623681"/>
    </source>
</evidence>
<dbReference type="AlphaFoldDB" id="A0A937FH25"/>
<dbReference type="SMART" id="SM00530">
    <property type="entry name" value="HTH_XRE"/>
    <property type="match status" value="1"/>
</dbReference>
<dbReference type="EMBL" id="JAESWA010000023">
    <property type="protein sequence ID" value="MBL4933023.1"/>
    <property type="molecule type" value="Genomic_DNA"/>
</dbReference>